<dbReference type="PROSITE" id="PS51257">
    <property type="entry name" value="PROKAR_LIPOPROTEIN"/>
    <property type="match status" value="1"/>
</dbReference>
<dbReference type="eggNOG" id="COG5263">
    <property type="taxonomic scope" value="Bacteria"/>
</dbReference>
<dbReference type="OrthoDB" id="2060343at2"/>
<evidence type="ECO:0000313" key="3">
    <source>
        <dbReference type="Proteomes" id="UP000006443"/>
    </source>
</evidence>
<dbReference type="RefSeq" id="WP_008515672.1">
    <property type="nucleotide sequence ID" value="NZ_ACJM01000005.1"/>
</dbReference>
<evidence type="ECO:0000256" key="1">
    <source>
        <dbReference type="SAM" id="SignalP"/>
    </source>
</evidence>
<dbReference type="EMBL" id="ACJM01000005">
    <property type="protein sequence ID" value="EEG77835.1"/>
    <property type="molecule type" value="Genomic_DNA"/>
</dbReference>
<feature type="chain" id="PRO_5038891756" description="Lipoprotein" evidence="1">
    <location>
        <begin position="21"/>
        <end position="136"/>
    </location>
</feature>
<evidence type="ECO:0000313" key="2">
    <source>
        <dbReference type="EMBL" id="EEG77835.1"/>
    </source>
</evidence>
<keyword evidence="1" id="KW-0732">Signal</keyword>
<evidence type="ECO:0008006" key="4">
    <source>
        <dbReference type="Google" id="ProtNLM"/>
    </source>
</evidence>
<keyword evidence="3" id="KW-1185">Reference proteome</keyword>
<accession>C0GF75</accession>
<protein>
    <recommendedName>
        <fullName evidence="4">Lipoprotein</fullName>
    </recommendedName>
</protein>
<comment type="caution">
    <text evidence="2">The sequence shown here is derived from an EMBL/GenBank/DDBJ whole genome shotgun (WGS) entry which is preliminary data.</text>
</comment>
<sequence length="136" mass="15806">MILRKYILLFIICSLFLVGCTPQENTIQEITDTDLGSITKIVFVHSTSGESIVTEDRLKIWEFTGYLEDFVLQESSDQQERTEDRWAAEFYENGEKAFQITFAKPLEINGTEYEILEPQLDIEAVERFIDKLPEND</sequence>
<reference evidence="2 3" key="1">
    <citation type="submission" date="2009-02" db="EMBL/GenBank/DDBJ databases">
        <title>Sequencing of the draft genome and assembly of Dethiobacter alkaliphilus AHT 1.</title>
        <authorList>
            <consortium name="US DOE Joint Genome Institute (JGI-PGF)"/>
            <person name="Lucas S."/>
            <person name="Copeland A."/>
            <person name="Lapidus A."/>
            <person name="Glavina del Rio T."/>
            <person name="Dalin E."/>
            <person name="Tice H."/>
            <person name="Bruce D."/>
            <person name="Goodwin L."/>
            <person name="Pitluck S."/>
            <person name="Larimer F."/>
            <person name="Land M.L."/>
            <person name="Hauser L."/>
            <person name="Muyzer G."/>
        </authorList>
    </citation>
    <scope>NUCLEOTIDE SEQUENCE [LARGE SCALE GENOMIC DNA]</scope>
    <source>
        <strain evidence="2 3">AHT 1</strain>
    </source>
</reference>
<proteinExistence type="predicted"/>
<dbReference type="Proteomes" id="UP000006443">
    <property type="component" value="Unassembled WGS sequence"/>
</dbReference>
<dbReference type="AlphaFoldDB" id="C0GF75"/>
<gene>
    <name evidence="2" type="ORF">DealDRAFT_1134</name>
</gene>
<name>C0GF75_DETAL</name>
<organism evidence="2 3">
    <name type="scientific">Dethiobacter alkaliphilus AHT 1</name>
    <dbReference type="NCBI Taxonomy" id="555088"/>
    <lineage>
        <taxon>Bacteria</taxon>
        <taxon>Bacillati</taxon>
        <taxon>Bacillota</taxon>
        <taxon>Dethiobacteria</taxon>
        <taxon>Dethiobacterales</taxon>
        <taxon>Dethiobacteraceae</taxon>
        <taxon>Dethiobacter</taxon>
    </lineage>
</organism>
<dbReference type="STRING" id="555088.DealDRAFT_1134"/>
<feature type="signal peptide" evidence="1">
    <location>
        <begin position="1"/>
        <end position="20"/>
    </location>
</feature>